<dbReference type="Gene3D" id="3.40.50.300">
    <property type="entry name" value="P-loop containing nucleotide triphosphate hydrolases"/>
    <property type="match status" value="2"/>
</dbReference>
<evidence type="ECO:0000313" key="3">
    <source>
        <dbReference type="Proteomes" id="UP000078559"/>
    </source>
</evidence>
<evidence type="ECO:0000313" key="2">
    <source>
        <dbReference type="EMBL" id="KUI68160.1"/>
    </source>
</evidence>
<reference evidence="2" key="1">
    <citation type="submission" date="2014-12" db="EMBL/GenBank/DDBJ databases">
        <title>Genome Sequence of Valsa Canker Pathogens Uncovers a Specific Adaption of Colonization on Woody Bark.</title>
        <authorList>
            <person name="Yin Z."/>
            <person name="Liu H."/>
            <person name="Gao X."/>
            <person name="Li Z."/>
            <person name="Song N."/>
            <person name="Ke X."/>
            <person name="Dai Q."/>
            <person name="Wu Y."/>
            <person name="Sun Y."/>
            <person name="Xu J.-R."/>
            <person name="Kang Z.K."/>
            <person name="Wang L."/>
            <person name="Huang L."/>
        </authorList>
    </citation>
    <scope>NUCLEOTIDE SEQUENCE [LARGE SCALE GENOMIC DNA]</scope>
    <source>
        <strain evidence="2">03-8</strain>
    </source>
</reference>
<feature type="compositionally biased region" description="Acidic residues" evidence="1">
    <location>
        <begin position="394"/>
        <end position="404"/>
    </location>
</feature>
<feature type="region of interest" description="Disordered" evidence="1">
    <location>
        <begin position="441"/>
        <end position="533"/>
    </location>
</feature>
<feature type="compositionally biased region" description="Polar residues" evidence="1">
    <location>
        <begin position="521"/>
        <end position="533"/>
    </location>
</feature>
<dbReference type="SUPFAM" id="SSF52540">
    <property type="entry name" value="P-loop containing nucleoside triphosphate hydrolases"/>
    <property type="match status" value="1"/>
</dbReference>
<feature type="region of interest" description="Disordered" evidence="1">
    <location>
        <begin position="298"/>
        <end position="332"/>
    </location>
</feature>
<feature type="region of interest" description="Disordered" evidence="1">
    <location>
        <begin position="349"/>
        <end position="425"/>
    </location>
</feature>
<organism evidence="2 3">
    <name type="scientific">Cytospora mali</name>
    <name type="common">Apple Valsa canker fungus</name>
    <name type="synonym">Valsa mali</name>
    <dbReference type="NCBI Taxonomy" id="578113"/>
    <lineage>
        <taxon>Eukaryota</taxon>
        <taxon>Fungi</taxon>
        <taxon>Dikarya</taxon>
        <taxon>Ascomycota</taxon>
        <taxon>Pezizomycotina</taxon>
        <taxon>Sordariomycetes</taxon>
        <taxon>Sordariomycetidae</taxon>
        <taxon>Diaporthales</taxon>
        <taxon>Cytosporaceae</taxon>
        <taxon>Cytospora</taxon>
    </lineage>
</organism>
<dbReference type="AlphaFoldDB" id="A0A194VWG7"/>
<sequence length="657" mass="72217">MDDNTPLVTAEDASPTFLVGIAGCASSGKTTLANALAEIFAPFADERPGAESAAWPNRVTVIHQDDYSIAKEQCPRASFRPRLPLDEKVVAGDMQGDGEATTADADCLEAVDWVRLTSDVESFLDGERKATPLTGCQKVRDQLGDRGGAAEPYKLQRDAIKAYATAQVQKNAKGGFRGMYFKGANGTDKIVAGNGAQLGTGSRPMLGCRLGILEGSLLFADDAERRPPESLDGEESRSDASRSELPMLPELDGSDGREDVLFQDAIPTREQPRGNKRDLSSHCRKSLWTRSLQRIKSPLQLLKDPSQGQRHPGEYTQGGGDGSGNGDRSILSESERWSLRELLQRAQRSILFASDSNRRQRDPSGSDESIDGMASSERSTTGSESAGPSRSIELESEEEDEEDTSSDKQSAEPEPGGQVQPISVRGRRIACDKSICLSCKGKRVEGRGEPSPCRALNAPHGPFRRGDEDVPGYQGGERERGRKDVRDGDQPPEYETGDPSQVSRVKLFIRGGGLGDDEQAAESSSGSPDQSSALREELLRRMDARLFLVVRKDTAVVRRFCRDIYIDEPQGQRQRGQMWRTRGYFEDVVWHHHGKYHGHLGLHDPRGADLHDEVKRSGSYIQCLITDEIEVEAVVTWAVEAILKRMVELEETYRMGR</sequence>
<feature type="compositionally biased region" description="Basic and acidic residues" evidence="1">
    <location>
        <begin position="476"/>
        <end position="489"/>
    </location>
</feature>
<feature type="compositionally biased region" description="Polar residues" evidence="1">
    <location>
        <begin position="376"/>
        <end position="388"/>
    </location>
</feature>
<proteinExistence type="predicted"/>
<dbReference type="OrthoDB" id="10264655at2759"/>
<evidence type="ECO:0008006" key="4">
    <source>
        <dbReference type="Google" id="ProtNLM"/>
    </source>
</evidence>
<dbReference type="InterPro" id="IPR027417">
    <property type="entry name" value="P-loop_NTPase"/>
</dbReference>
<protein>
    <recommendedName>
        <fullName evidence="4">Nicotinamide riboside kinase</fullName>
    </recommendedName>
</protein>
<keyword evidence="3" id="KW-1185">Reference proteome</keyword>
<gene>
    <name evidence="2" type="ORF">VM1G_04009</name>
</gene>
<dbReference type="EMBL" id="CM003101">
    <property type="protein sequence ID" value="KUI68160.1"/>
    <property type="molecule type" value="Genomic_DNA"/>
</dbReference>
<dbReference type="Proteomes" id="UP000078559">
    <property type="component" value="Chromosome 4"/>
</dbReference>
<feature type="compositionally biased region" description="Gly residues" evidence="1">
    <location>
        <begin position="316"/>
        <end position="325"/>
    </location>
</feature>
<evidence type="ECO:0000256" key="1">
    <source>
        <dbReference type="SAM" id="MobiDB-lite"/>
    </source>
</evidence>
<feature type="compositionally biased region" description="Basic and acidic residues" evidence="1">
    <location>
        <begin position="224"/>
        <end position="242"/>
    </location>
</feature>
<accession>A0A194VWG7</accession>
<name>A0A194VWG7_CYTMA</name>
<feature type="region of interest" description="Disordered" evidence="1">
    <location>
        <begin position="224"/>
        <end position="258"/>
    </location>
</feature>